<gene>
    <name evidence="2" type="ORF">Cni_G02411</name>
</gene>
<sequence length="442" mass="51429">MRVVYNKSVNSSDEIHDAYYISKLMMKVIEEIGPQNIVQVVTDNRANFKRAAHCVDLMMKDIDDILMVKSMVKKMQQITRFIYNHTLVHALMNFFTKGEILRSGATCFAANFIALRSLQQKKAALRTMFTRYYLNPAYQYKYEHGTVDSLLYPLRKVIQRMSASHREEAQALNESKWFQNATDNLRDSFAISIRDTMDPTPTLQKIAARILSQTTLSSGCERNWSTFALIHMKSCNRISYARLEKLNEDKDIPYVDPFDAEFVQGIVDPIIDWWIAMETDPPLLDEPSEPPRPSPIIYDVVEFESQLEDTDSEALERDMTLAPLGSDRVRHKRKRMKKTILRFIAVAVQKTEEMMMMMMELGEKTPSCHQHQHLSIYGRMRNTSTTPPKMRITVLDPEEQLGCTRREASVEEIWTLEIYDVDLSRVCPQDMYKYDRRHSSAF</sequence>
<evidence type="ECO:0000313" key="3">
    <source>
        <dbReference type="Proteomes" id="UP001327560"/>
    </source>
</evidence>
<dbReference type="AlphaFoldDB" id="A0AAQ3JPR3"/>
<keyword evidence="3" id="KW-1185">Reference proteome</keyword>
<reference evidence="2 3" key="1">
    <citation type="submission" date="2023-10" db="EMBL/GenBank/DDBJ databases">
        <title>Chromosome-scale genome assembly provides insights into flower coloration mechanisms of Canna indica.</title>
        <authorList>
            <person name="Li C."/>
        </authorList>
    </citation>
    <scope>NUCLEOTIDE SEQUENCE [LARGE SCALE GENOMIC DNA]</scope>
    <source>
        <tissue evidence="2">Flower</tissue>
    </source>
</reference>
<organism evidence="2 3">
    <name type="scientific">Canna indica</name>
    <name type="common">Indian-shot</name>
    <dbReference type="NCBI Taxonomy" id="4628"/>
    <lineage>
        <taxon>Eukaryota</taxon>
        <taxon>Viridiplantae</taxon>
        <taxon>Streptophyta</taxon>
        <taxon>Embryophyta</taxon>
        <taxon>Tracheophyta</taxon>
        <taxon>Spermatophyta</taxon>
        <taxon>Magnoliopsida</taxon>
        <taxon>Liliopsida</taxon>
        <taxon>Zingiberales</taxon>
        <taxon>Cannaceae</taxon>
        <taxon>Canna</taxon>
    </lineage>
</organism>
<dbReference type="Pfam" id="PF04937">
    <property type="entry name" value="DUF659"/>
    <property type="match status" value="1"/>
</dbReference>
<dbReference type="PANTHER" id="PTHR32166">
    <property type="entry name" value="OSJNBA0013A04.12 PROTEIN"/>
    <property type="match status" value="1"/>
</dbReference>
<dbReference type="InterPro" id="IPR007021">
    <property type="entry name" value="DUF659"/>
</dbReference>
<proteinExistence type="predicted"/>
<evidence type="ECO:0000259" key="1">
    <source>
        <dbReference type="Pfam" id="PF04937"/>
    </source>
</evidence>
<dbReference type="EMBL" id="CP136890">
    <property type="protein sequence ID" value="WOK93711.1"/>
    <property type="molecule type" value="Genomic_DNA"/>
</dbReference>
<evidence type="ECO:0000313" key="2">
    <source>
        <dbReference type="EMBL" id="WOK93711.1"/>
    </source>
</evidence>
<dbReference type="SUPFAM" id="SSF53098">
    <property type="entry name" value="Ribonuclease H-like"/>
    <property type="match status" value="1"/>
</dbReference>
<accession>A0AAQ3JPR3</accession>
<protein>
    <recommendedName>
        <fullName evidence="1">DUF659 domain-containing protein</fullName>
    </recommendedName>
</protein>
<dbReference type="Proteomes" id="UP001327560">
    <property type="component" value="Chromosome 1"/>
</dbReference>
<dbReference type="InterPro" id="IPR012337">
    <property type="entry name" value="RNaseH-like_sf"/>
</dbReference>
<name>A0AAQ3JPR3_9LILI</name>
<feature type="domain" description="DUF659" evidence="1">
    <location>
        <begin position="2"/>
        <end position="51"/>
    </location>
</feature>
<dbReference type="PANTHER" id="PTHR32166:SF123">
    <property type="entry name" value="BED-TYPE DOMAIN-CONTAINING PROTEIN"/>
    <property type="match status" value="1"/>
</dbReference>